<keyword evidence="4" id="KW-0175">Coiled coil</keyword>
<dbReference type="Pfam" id="PF01297">
    <property type="entry name" value="ZnuA"/>
    <property type="match status" value="1"/>
</dbReference>
<evidence type="ECO:0000256" key="2">
    <source>
        <dbReference type="ARBA" id="ARBA00022729"/>
    </source>
</evidence>
<dbReference type="PRINTS" id="PR00691">
    <property type="entry name" value="ADHESINB"/>
</dbReference>
<reference evidence="8" key="1">
    <citation type="submission" date="2016-10" db="EMBL/GenBank/DDBJ databases">
        <authorList>
            <person name="Varghese N."/>
            <person name="Submissions S."/>
        </authorList>
    </citation>
    <scope>NUCLEOTIDE SEQUENCE [LARGE SCALE GENOMIC DNA]</scope>
    <source>
        <strain evidence="8">FP5</strain>
    </source>
</reference>
<evidence type="ECO:0000256" key="1">
    <source>
        <dbReference type="ARBA" id="ARBA00022448"/>
    </source>
</evidence>
<keyword evidence="8" id="KW-1185">Reference proteome</keyword>
<dbReference type="PROSITE" id="PS51257">
    <property type="entry name" value="PROKAR_LIPOPROTEIN"/>
    <property type="match status" value="1"/>
</dbReference>
<dbReference type="EMBL" id="FOOG01000014">
    <property type="protein sequence ID" value="SFF92486.1"/>
    <property type="molecule type" value="Genomic_DNA"/>
</dbReference>
<evidence type="ECO:0000256" key="3">
    <source>
        <dbReference type="RuleBase" id="RU003512"/>
    </source>
</evidence>
<gene>
    <name evidence="7" type="ORF">SAMN05216353_11420</name>
</gene>
<dbReference type="SUPFAM" id="SSF53807">
    <property type="entry name" value="Helical backbone' metal receptor"/>
    <property type="match status" value="1"/>
</dbReference>
<evidence type="ECO:0000256" key="4">
    <source>
        <dbReference type="SAM" id="Coils"/>
    </source>
</evidence>
<dbReference type="GO" id="GO:0030001">
    <property type="term" value="P:metal ion transport"/>
    <property type="evidence" value="ECO:0007669"/>
    <property type="project" value="InterPro"/>
</dbReference>
<dbReference type="Proteomes" id="UP000198897">
    <property type="component" value="Unassembled WGS sequence"/>
</dbReference>
<feature type="signal peptide" evidence="6">
    <location>
        <begin position="1"/>
        <end position="21"/>
    </location>
</feature>
<dbReference type="PRINTS" id="PR00690">
    <property type="entry name" value="ADHESNFAMILY"/>
</dbReference>
<dbReference type="Gene3D" id="3.40.50.1980">
    <property type="entry name" value="Nitrogenase molybdenum iron protein domain"/>
    <property type="match status" value="2"/>
</dbReference>
<sequence>MKKLAIILSITILTIIMTACSEETSSQKDNASAENNESALKIHTTVYPLQYFAEQIAGDAAEVETILPPGTDPHTYEPTTKEMVDMAEADAFIYNGAGLEGYAQKISDSLKPEDVKVLEAAKGIDLEEHVHDHGEETEQSEHGHEGEDHADKEDTTSHEGEEQGDHEGHNHGENDPHVWLDPIRSIQLAENIKEMLIELKPEQEKQFNKNFEELEQKLTDLDHQFHEQLENKPKNEIIVSHAAYGYWEQAYGIEQIAVSGLSPSNEPSQKELEDIIETAEAHKLNHVLFEQNVTPKVAEVVQSEIGAEPLRIHNLSVLTEEDIQNDENYISLMKQNLEKLSEALSE</sequence>
<protein>
    <submittedName>
        <fullName evidence="7">Zinc transport system substrate-binding protein</fullName>
    </submittedName>
</protein>
<comment type="similarity">
    <text evidence="3">Belongs to the bacterial solute-binding protein 9 family.</text>
</comment>
<dbReference type="GO" id="GO:0046872">
    <property type="term" value="F:metal ion binding"/>
    <property type="evidence" value="ECO:0007669"/>
    <property type="project" value="InterPro"/>
</dbReference>
<feature type="chain" id="PRO_5011698794" evidence="6">
    <location>
        <begin position="22"/>
        <end position="346"/>
    </location>
</feature>
<evidence type="ECO:0000256" key="6">
    <source>
        <dbReference type="SAM" id="SignalP"/>
    </source>
</evidence>
<evidence type="ECO:0000313" key="8">
    <source>
        <dbReference type="Proteomes" id="UP000198897"/>
    </source>
</evidence>
<keyword evidence="1 3" id="KW-0813">Transport</keyword>
<feature type="coiled-coil region" evidence="4">
    <location>
        <begin position="204"/>
        <end position="231"/>
    </location>
</feature>
<evidence type="ECO:0000256" key="5">
    <source>
        <dbReference type="SAM" id="MobiDB-lite"/>
    </source>
</evidence>
<keyword evidence="2 6" id="KW-0732">Signal</keyword>
<feature type="region of interest" description="Disordered" evidence="5">
    <location>
        <begin position="126"/>
        <end position="178"/>
    </location>
</feature>
<dbReference type="InterPro" id="IPR006129">
    <property type="entry name" value="AdhesinB"/>
</dbReference>
<name>A0A1I2MT07_9BACI</name>
<dbReference type="InterPro" id="IPR006127">
    <property type="entry name" value="ZnuA-like"/>
</dbReference>
<organism evidence="7 8">
    <name type="scientific">Halobacillus alkaliphilus</name>
    <dbReference type="NCBI Taxonomy" id="396056"/>
    <lineage>
        <taxon>Bacteria</taxon>
        <taxon>Bacillati</taxon>
        <taxon>Bacillota</taxon>
        <taxon>Bacilli</taxon>
        <taxon>Bacillales</taxon>
        <taxon>Bacillaceae</taxon>
        <taxon>Halobacillus</taxon>
    </lineage>
</organism>
<dbReference type="AlphaFoldDB" id="A0A1I2MT07"/>
<evidence type="ECO:0000313" key="7">
    <source>
        <dbReference type="EMBL" id="SFF92486.1"/>
    </source>
</evidence>
<dbReference type="InterPro" id="IPR006128">
    <property type="entry name" value="Lipoprotein_PsaA-like"/>
</dbReference>
<dbReference type="OrthoDB" id="9810636at2"/>
<dbReference type="RefSeq" id="WP_089751832.1">
    <property type="nucleotide sequence ID" value="NZ_FOOG01000014.1"/>
</dbReference>
<dbReference type="GO" id="GO:0007155">
    <property type="term" value="P:cell adhesion"/>
    <property type="evidence" value="ECO:0007669"/>
    <property type="project" value="InterPro"/>
</dbReference>
<proteinExistence type="inferred from homology"/>
<dbReference type="InterPro" id="IPR050492">
    <property type="entry name" value="Bact_metal-bind_prot9"/>
</dbReference>
<dbReference type="PANTHER" id="PTHR42953">
    <property type="entry name" value="HIGH-AFFINITY ZINC UPTAKE SYSTEM PROTEIN ZNUA-RELATED"/>
    <property type="match status" value="1"/>
</dbReference>
<dbReference type="PANTHER" id="PTHR42953:SF8">
    <property type="entry name" value="ZINT DOMAIN-CONTAINING PROTEIN"/>
    <property type="match status" value="1"/>
</dbReference>
<accession>A0A1I2MT07</accession>